<sequence>MVKLKKVTLQYIEIEDRIRMLADLDGEERAVFWLTQRLCRRLVPKLVHHLEHSAPDSHLVDKGLMLSVQQHDAGWQQKFSEPVRSTGLSRSVLPEKVDLFCPAGGAAIIFPLDDGGEPARLQMTMLELRQWMAVIYRQFQVAGWPMEVWPQWFALSEPGKN</sequence>
<name>B4SAN2_PELPB</name>
<accession>B4SAN2</accession>
<dbReference type="STRING" id="324925.Ppha_0044"/>
<evidence type="ECO:0000313" key="2">
    <source>
        <dbReference type="Proteomes" id="UP000002724"/>
    </source>
</evidence>
<dbReference type="KEGG" id="pph:Ppha_0044"/>
<protein>
    <submittedName>
        <fullName evidence="1">Uncharacterized protein</fullName>
    </submittedName>
</protein>
<dbReference type="EMBL" id="CP001110">
    <property type="protein sequence ID" value="ACF42401.1"/>
    <property type="molecule type" value="Genomic_DNA"/>
</dbReference>
<keyword evidence="2" id="KW-1185">Reference proteome</keyword>
<dbReference type="Proteomes" id="UP000002724">
    <property type="component" value="Chromosome"/>
</dbReference>
<dbReference type="HOGENOM" id="CLU_1458337_0_0_10"/>
<dbReference type="AlphaFoldDB" id="B4SAN2"/>
<gene>
    <name evidence="1" type="ordered locus">Ppha_0044</name>
</gene>
<dbReference type="OrthoDB" id="5731309at2"/>
<dbReference type="RefSeq" id="WP_012506899.1">
    <property type="nucleotide sequence ID" value="NC_011060.1"/>
</dbReference>
<reference evidence="1 2" key="1">
    <citation type="submission" date="2008-06" db="EMBL/GenBank/DDBJ databases">
        <title>Complete sequence of Pelodictyon phaeoclathratiforme BU-1.</title>
        <authorList>
            <consortium name="US DOE Joint Genome Institute"/>
            <person name="Lucas S."/>
            <person name="Copeland A."/>
            <person name="Lapidus A."/>
            <person name="Glavina del Rio T."/>
            <person name="Dalin E."/>
            <person name="Tice H."/>
            <person name="Bruce D."/>
            <person name="Goodwin L."/>
            <person name="Pitluck S."/>
            <person name="Schmutz J."/>
            <person name="Larimer F."/>
            <person name="Land M."/>
            <person name="Hauser L."/>
            <person name="Kyrpides N."/>
            <person name="Mikhailova N."/>
            <person name="Liu Z."/>
            <person name="Li T."/>
            <person name="Zhao F."/>
            <person name="Overmann J."/>
            <person name="Bryant D.A."/>
            <person name="Richardson P."/>
        </authorList>
    </citation>
    <scope>NUCLEOTIDE SEQUENCE [LARGE SCALE GENOMIC DNA]</scope>
    <source>
        <strain evidence="2">DSM 5477 / BU-1</strain>
    </source>
</reference>
<proteinExistence type="predicted"/>
<dbReference type="eggNOG" id="ENOG503366G">
    <property type="taxonomic scope" value="Bacteria"/>
</dbReference>
<organism evidence="1 2">
    <name type="scientific">Pelodictyon phaeoclathratiforme (strain DSM 5477 / BU-1)</name>
    <dbReference type="NCBI Taxonomy" id="324925"/>
    <lineage>
        <taxon>Bacteria</taxon>
        <taxon>Pseudomonadati</taxon>
        <taxon>Chlorobiota</taxon>
        <taxon>Chlorobiia</taxon>
        <taxon>Chlorobiales</taxon>
        <taxon>Chlorobiaceae</taxon>
        <taxon>Chlorobium/Pelodictyon group</taxon>
        <taxon>Pelodictyon</taxon>
    </lineage>
</organism>
<evidence type="ECO:0000313" key="1">
    <source>
        <dbReference type="EMBL" id="ACF42401.1"/>
    </source>
</evidence>